<dbReference type="OrthoDB" id="272077at2759"/>
<reference evidence="2" key="2">
    <citation type="submission" date="2019-10" db="EMBL/GenBank/DDBJ databases">
        <title>Conservation and host-specific expression of non-tandemly repeated heterogenous ribosome RNA gene in arbuscular mycorrhizal fungi.</title>
        <authorList>
            <person name="Maeda T."/>
            <person name="Kobayashi Y."/>
            <person name="Nakagawa T."/>
            <person name="Ezawa T."/>
            <person name="Yamaguchi K."/>
            <person name="Bino T."/>
            <person name="Nishimoto Y."/>
            <person name="Shigenobu S."/>
            <person name="Kawaguchi M."/>
        </authorList>
    </citation>
    <scope>NUCLEOTIDE SEQUENCE</scope>
    <source>
        <strain evidence="2">HR1</strain>
    </source>
</reference>
<dbReference type="InterPro" id="IPR006597">
    <property type="entry name" value="Sel1-like"/>
</dbReference>
<keyword evidence="2" id="KW-0808">Transferase</keyword>
<dbReference type="GO" id="GO:0016301">
    <property type="term" value="F:kinase activity"/>
    <property type="evidence" value="ECO:0007669"/>
    <property type="project" value="UniProtKB-KW"/>
</dbReference>
<dbReference type="InterPro" id="IPR052945">
    <property type="entry name" value="Mitotic_Regulator"/>
</dbReference>
<dbReference type="Proteomes" id="UP000615446">
    <property type="component" value="Unassembled WGS sequence"/>
</dbReference>
<gene>
    <name evidence="2" type="ORF">RCL2_001789200</name>
    <name evidence="1" type="ORF">RclHR1_15440002</name>
</gene>
<dbReference type="InterPro" id="IPR011990">
    <property type="entry name" value="TPR-like_helical_dom_sf"/>
</dbReference>
<dbReference type="Proteomes" id="UP000247702">
    <property type="component" value="Unassembled WGS sequence"/>
</dbReference>
<evidence type="ECO:0000313" key="2">
    <source>
        <dbReference type="EMBL" id="GES91058.1"/>
    </source>
</evidence>
<evidence type="ECO:0000313" key="3">
    <source>
        <dbReference type="Proteomes" id="UP000247702"/>
    </source>
</evidence>
<proteinExistence type="predicted"/>
<dbReference type="SUPFAM" id="SSF81901">
    <property type="entry name" value="HCP-like"/>
    <property type="match status" value="2"/>
</dbReference>
<evidence type="ECO:0000313" key="1">
    <source>
        <dbReference type="EMBL" id="GBB88831.1"/>
    </source>
</evidence>
<sequence>MVMKEIDPTIRNINKNMYEEDLGIIVNELINLTFKDLNKEDEDNVRKQHIFNYIENHNIILLELYNWLLNNQINSNSIYFLGYFNYYGIETNINKQKVLELYQKAAKLGNVVAQLDLSAMLGYCYENGIGTDINEQKAIELFKKAADLGNQNGIDNLGCCYYFGTGTNINKQKAFELFQKAANLGNPLSQYNLVLMYENENAIKKEIALAIYWYKKIC</sequence>
<keyword evidence="3" id="KW-1185">Reference proteome</keyword>
<dbReference type="Pfam" id="PF08238">
    <property type="entry name" value="Sel1"/>
    <property type="match status" value="4"/>
</dbReference>
<dbReference type="PANTHER" id="PTHR43628:SF1">
    <property type="entry name" value="CHITIN SYNTHASE REGULATORY FACTOR 2-RELATED"/>
    <property type="match status" value="1"/>
</dbReference>
<dbReference type="AlphaFoldDB" id="A0A2Z6QVV1"/>
<dbReference type="Gene3D" id="1.25.40.10">
    <property type="entry name" value="Tetratricopeptide repeat domain"/>
    <property type="match status" value="2"/>
</dbReference>
<dbReference type="PANTHER" id="PTHR43628">
    <property type="entry name" value="ACTIVATOR OF C KINASE PROTEIN 1-RELATED"/>
    <property type="match status" value="1"/>
</dbReference>
<keyword evidence="2" id="KW-0418">Kinase</keyword>
<dbReference type="EMBL" id="BEXD01000607">
    <property type="protein sequence ID" value="GBB88831.1"/>
    <property type="molecule type" value="Genomic_DNA"/>
</dbReference>
<name>A0A2Z6QVV1_9GLOM</name>
<organism evidence="1 3">
    <name type="scientific">Rhizophagus clarus</name>
    <dbReference type="NCBI Taxonomy" id="94130"/>
    <lineage>
        <taxon>Eukaryota</taxon>
        <taxon>Fungi</taxon>
        <taxon>Fungi incertae sedis</taxon>
        <taxon>Mucoromycota</taxon>
        <taxon>Glomeromycotina</taxon>
        <taxon>Glomeromycetes</taxon>
        <taxon>Glomerales</taxon>
        <taxon>Glomeraceae</taxon>
        <taxon>Rhizophagus</taxon>
    </lineage>
</organism>
<reference evidence="1 3" key="1">
    <citation type="submission" date="2017-11" db="EMBL/GenBank/DDBJ databases">
        <title>The genome of Rhizophagus clarus HR1 reveals common genetic basis of auxotrophy among arbuscular mycorrhizal fungi.</title>
        <authorList>
            <person name="Kobayashi Y."/>
        </authorList>
    </citation>
    <scope>NUCLEOTIDE SEQUENCE [LARGE SCALE GENOMIC DNA]</scope>
    <source>
        <strain evidence="1 3">HR1</strain>
    </source>
</reference>
<comment type="caution">
    <text evidence="1">The sequence shown here is derived from an EMBL/GenBank/DDBJ whole genome shotgun (WGS) entry which is preliminary data.</text>
</comment>
<protein>
    <submittedName>
        <fullName evidence="2">Kinase-like domain-containing protein</fullName>
    </submittedName>
</protein>
<accession>A0A2Z6QVV1</accession>
<dbReference type="EMBL" id="BLAL01000197">
    <property type="protein sequence ID" value="GES91058.1"/>
    <property type="molecule type" value="Genomic_DNA"/>
</dbReference>
<dbReference type="SMART" id="SM00671">
    <property type="entry name" value="SEL1"/>
    <property type="match status" value="4"/>
</dbReference>